<feature type="region of interest" description="Disordered" evidence="2">
    <location>
        <begin position="479"/>
        <end position="504"/>
    </location>
</feature>
<feature type="compositionally biased region" description="Basic and acidic residues" evidence="2">
    <location>
        <begin position="480"/>
        <end position="493"/>
    </location>
</feature>
<keyword evidence="1" id="KW-0443">Lipid metabolism</keyword>
<dbReference type="InterPro" id="IPR036291">
    <property type="entry name" value="NAD(P)-bd_dom_sf"/>
</dbReference>
<comment type="caution">
    <text evidence="4">The sequence shown here is derived from an EMBL/GenBank/DDBJ whole genome shotgun (WGS) entry which is preliminary data.</text>
</comment>
<keyword evidence="5" id="KW-1185">Reference proteome</keyword>
<evidence type="ECO:0000313" key="4">
    <source>
        <dbReference type="EMBL" id="ORZ04702.1"/>
    </source>
</evidence>
<evidence type="ECO:0000259" key="3">
    <source>
        <dbReference type="Pfam" id="PF07993"/>
    </source>
</evidence>
<reference evidence="4 5" key="1">
    <citation type="submission" date="2016-07" db="EMBL/GenBank/DDBJ databases">
        <title>Pervasive Adenine N6-methylation of Active Genes in Fungi.</title>
        <authorList>
            <consortium name="DOE Joint Genome Institute"/>
            <person name="Mondo S.J."/>
            <person name="Dannebaum R.O."/>
            <person name="Kuo R.C."/>
            <person name="Labutti K."/>
            <person name="Haridas S."/>
            <person name="Kuo A."/>
            <person name="Salamov A."/>
            <person name="Ahrendt S.R."/>
            <person name="Lipzen A."/>
            <person name="Sullivan W."/>
            <person name="Andreopoulos W.B."/>
            <person name="Clum A."/>
            <person name="Lindquist E."/>
            <person name="Daum C."/>
            <person name="Ramamoorthy G.K."/>
            <person name="Gryganskyi A."/>
            <person name="Culley D."/>
            <person name="Magnuson J.K."/>
            <person name="James T.Y."/>
            <person name="O'Malley M.A."/>
            <person name="Stajich J.E."/>
            <person name="Spatafora J.W."/>
            <person name="Visel A."/>
            <person name="Grigoriev I.V."/>
        </authorList>
    </citation>
    <scope>NUCLEOTIDE SEQUENCE [LARGE SCALE GENOMIC DNA]</scope>
    <source>
        <strain evidence="4 5">NRRL 3116</strain>
    </source>
</reference>
<proteinExistence type="inferred from homology"/>
<gene>
    <name evidence="4" type="ORF">BCR41DRAFT_425818</name>
</gene>
<dbReference type="Gene3D" id="3.40.50.720">
    <property type="entry name" value="NAD(P)-binding Rossmann-like Domain"/>
    <property type="match status" value="1"/>
</dbReference>
<dbReference type="RefSeq" id="XP_021876699.1">
    <property type="nucleotide sequence ID" value="XM_022030634.1"/>
</dbReference>
<dbReference type="OrthoDB" id="429813at2759"/>
<feature type="compositionally biased region" description="Polar residues" evidence="2">
    <location>
        <begin position="494"/>
        <end position="504"/>
    </location>
</feature>
<comment type="catalytic activity">
    <reaction evidence="1">
        <text>a long-chain fatty acyl-CoA + 2 NADPH + 2 H(+) = a long-chain primary fatty alcohol + 2 NADP(+) + CoA</text>
        <dbReference type="Rhea" id="RHEA:52716"/>
        <dbReference type="ChEBI" id="CHEBI:15378"/>
        <dbReference type="ChEBI" id="CHEBI:57287"/>
        <dbReference type="ChEBI" id="CHEBI:57783"/>
        <dbReference type="ChEBI" id="CHEBI:58349"/>
        <dbReference type="ChEBI" id="CHEBI:77396"/>
        <dbReference type="ChEBI" id="CHEBI:83139"/>
        <dbReference type="EC" id="1.2.1.84"/>
    </reaction>
</comment>
<evidence type="ECO:0000313" key="5">
    <source>
        <dbReference type="Proteomes" id="UP000193648"/>
    </source>
</evidence>
<dbReference type="GO" id="GO:0035336">
    <property type="term" value="P:long-chain fatty-acyl-CoA metabolic process"/>
    <property type="evidence" value="ECO:0007669"/>
    <property type="project" value="TreeGrafter"/>
</dbReference>
<dbReference type="GO" id="GO:0102965">
    <property type="term" value="F:alcohol-forming long-chain fatty acyl-CoA reductase activity"/>
    <property type="evidence" value="ECO:0007669"/>
    <property type="project" value="UniProtKB-EC"/>
</dbReference>
<dbReference type="GeneID" id="33572475"/>
<comment type="similarity">
    <text evidence="1">Belongs to the fatty acyl-CoA reductase family.</text>
</comment>
<dbReference type="EC" id="1.2.1.84" evidence="1"/>
<keyword evidence="1" id="KW-0444">Lipid biosynthesis</keyword>
<dbReference type="STRING" id="64571.A0A1Y2G998"/>
<organism evidence="4 5">
    <name type="scientific">Lobosporangium transversale</name>
    <dbReference type="NCBI Taxonomy" id="64571"/>
    <lineage>
        <taxon>Eukaryota</taxon>
        <taxon>Fungi</taxon>
        <taxon>Fungi incertae sedis</taxon>
        <taxon>Mucoromycota</taxon>
        <taxon>Mortierellomycotina</taxon>
        <taxon>Mortierellomycetes</taxon>
        <taxon>Mortierellales</taxon>
        <taxon>Mortierellaceae</taxon>
        <taxon>Lobosporangium</taxon>
    </lineage>
</organism>
<accession>A0A1Y2G998</accession>
<dbReference type="PANTHER" id="PTHR11011:SF45">
    <property type="entry name" value="FATTY ACYL-COA REDUCTASE CG8306-RELATED"/>
    <property type="match status" value="1"/>
</dbReference>
<dbReference type="InterPro" id="IPR013120">
    <property type="entry name" value="FAR_NAD-bd"/>
</dbReference>
<dbReference type="GO" id="GO:0080019">
    <property type="term" value="F:alcohol-forming very long-chain fatty acyl-CoA reductase activity"/>
    <property type="evidence" value="ECO:0007669"/>
    <property type="project" value="InterPro"/>
</dbReference>
<sequence>MSRPQLKYGPAKGMEFYNKNSVVFLTGATGFVGKTILEKLLRSFPQITKIYLLVRVSADKTLQGRIENLFSNSIFDTLKSQFSSGQEFQEMVVNKIIPVQGDISVNHLGLSDKDMAMVQEDATVFINSAASVGWSDPLDIALEMNTNGPFRIFDVAKGCKNLAAIVHISTIFVNSPMVDQHVNETIYPHPLGDDPEAIYEMLATKMSYDEIKHYEKSVVLKTYPNTYTFAKSLTEHLIKKRYKDMALPIVIVRPSGVGATHREPVPGWVEGANASNKVIISCALGQVQEWIGCESVITDLIPVDIVAKTALLSATTADRTLTEPPIYQVGTSCISPLTWRTFGTNMVAYWRAADPPLRRVSDDIRFELYSPSEFKHRFNSRFGEQLRILAQHKGHERIKALISKAVAVPTIFKAFGLYQWFFDATNTLALDDGAPAELKSDLRGGIDWNKYMENYNAGVQVFILGEKVGRPIAIKHLNKSHSEMSTKSERRPESTTTIETSAKL</sequence>
<dbReference type="CDD" id="cd05236">
    <property type="entry name" value="FAR-N_SDR_e"/>
    <property type="match status" value="1"/>
</dbReference>
<dbReference type="EMBL" id="MCFF01000055">
    <property type="protein sequence ID" value="ORZ04702.1"/>
    <property type="molecule type" value="Genomic_DNA"/>
</dbReference>
<dbReference type="AlphaFoldDB" id="A0A1Y2G998"/>
<protein>
    <recommendedName>
        <fullName evidence="1">Fatty acyl-CoA reductase</fullName>
        <ecNumber evidence="1">1.2.1.84</ecNumber>
    </recommendedName>
</protein>
<dbReference type="PANTHER" id="PTHR11011">
    <property type="entry name" value="MALE STERILITY PROTEIN 2-RELATED"/>
    <property type="match status" value="1"/>
</dbReference>
<keyword evidence="1" id="KW-0560">Oxidoreductase</keyword>
<feature type="domain" description="Thioester reductase (TE)" evidence="3">
    <location>
        <begin position="25"/>
        <end position="309"/>
    </location>
</feature>
<evidence type="ECO:0000256" key="1">
    <source>
        <dbReference type="RuleBase" id="RU363097"/>
    </source>
</evidence>
<dbReference type="Pfam" id="PF07993">
    <property type="entry name" value="NAD_binding_4"/>
    <property type="match status" value="1"/>
</dbReference>
<keyword evidence="1" id="KW-0521">NADP</keyword>
<dbReference type="SUPFAM" id="SSF51735">
    <property type="entry name" value="NAD(P)-binding Rossmann-fold domains"/>
    <property type="match status" value="1"/>
</dbReference>
<dbReference type="InterPro" id="IPR026055">
    <property type="entry name" value="FAR"/>
</dbReference>
<name>A0A1Y2G998_9FUNG</name>
<comment type="function">
    <text evidence="1">Catalyzes the reduction of fatty acyl-CoA to fatty alcohols.</text>
</comment>
<evidence type="ECO:0000256" key="2">
    <source>
        <dbReference type="SAM" id="MobiDB-lite"/>
    </source>
</evidence>
<dbReference type="Proteomes" id="UP000193648">
    <property type="component" value="Unassembled WGS sequence"/>
</dbReference>
<dbReference type="InParanoid" id="A0A1Y2G998"/>